<keyword evidence="1" id="KW-0812">Transmembrane</keyword>
<proteinExistence type="predicted"/>
<keyword evidence="1" id="KW-1133">Transmembrane helix</keyword>
<dbReference type="eggNOG" id="COG1287">
    <property type="taxonomic scope" value="Bacteria"/>
</dbReference>
<dbReference type="AlphaFoldDB" id="F2NJX5"/>
<evidence type="ECO:0008006" key="4">
    <source>
        <dbReference type="Google" id="ProtNLM"/>
    </source>
</evidence>
<feature type="transmembrane region" description="Helical" evidence="1">
    <location>
        <begin position="74"/>
        <end position="100"/>
    </location>
</feature>
<feature type="transmembrane region" description="Helical" evidence="1">
    <location>
        <begin position="159"/>
        <end position="188"/>
    </location>
</feature>
<dbReference type="EMBL" id="CP002629">
    <property type="protein sequence ID" value="AEB09919.1"/>
    <property type="molecule type" value="Genomic_DNA"/>
</dbReference>
<feature type="transmembrane region" description="Helical" evidence="1">
    <location>
        <begin position="130"/>
        <end position="147"/>
    </location>
</feature>
<feature type="transmembrane region" description="Helical" evidence="1">
    <location>
        <begin position="200"/>
        <end position="223"/>
    </location>
</feature>
<keyword evidence="1" id="KW-0472">Membrane</keyword>
<evidence type="ECO:0000256" key="1">
    <source>
        <dbReference type="SAM" id="Phobius"/>
    </source>
</evidence>
<feature type="transmembrane region" description="Helical" evidence="1">
    <location>
        <begin position="298"/>
        <end position="319"/>
    </location>
</feature>
<gene>
    <name evidence="2" type="ordered locus">Desac_2090</name>
</gene>
<feature type="transmembrane region" description="Helical" evidence="1">
    <location>
        <begin position="331"/>
        <end position="348"/>
    </location>
</feature>
<dbReference type="Proteomes" id="UP000000483">
    <property type="component" value="Chromosome"/>
</dbReference>
<accession>F2NJX5</accession>
<dbReference type="HOGENOM" id="CLU_033063_0_0_7"/>
<feature type="transmembrane region" description="Helical" evidence="1">
    <location>
        <begin position="253"/>
        <end position="270"/>
    </location>
</feature>
<feature type="transmembrane region" description="Helical" evidence="1">
    <location>
        <begin position="107"/>
        <end position="124"/>
    </location>
</feature>
<dbReference type="STRING" id="880072.Desac_2090"/>
<evidence type="ECO:0000313" key="3">
    <source>
        <dbReference type="Proteomes" id="UP000000483"/>
    </source>
</evidence>
<reference evidence="2 3" key="1">
    <citation type="journal article" date="2011" name="Stand. Genomic Sci.">
        <title>Complete genome sequence of the acetate-degrading sulfate reducer Desulfobacca acetoxidans type strain (ASRB2).</title>
        <authorList>
            <person name="Goker M."/>
            <person name="Teshima H."/>
            <person name="Lapidus A."/>
            <person name="Nolan M."/>
            <person name="Lucas S."/>
            <person name="Hammon N."/>
            <person name="Deshpande S."/>
            <person name="Cheng J.F."/>
            <person name="Tapia R."/>
            <person name="Han C."/>
            <person name="Goodwin L."/>
            <person name="Pitluck S."/>
            <person name="Huntemann M."/>
            <person name="Liolios K."/>
            <person name="Ivanova N."/>
            <person name="Pagani I."/>
            <person name="Mavromatis K."/>
            <person name="Ovchinikova G."/>
            <person name="Pati A."/>
            <person name="Chen A."/>
            <person name="Palaniappan K."/>
            <person name="Land M."/>
            <person name="Hauser L."/>
            <person name="Brambilla E.M."/>
            <person name="Rohde M."/>
            <person name="Spring S."/>
            <person name="Detter J.C."/>
            <person name="Woyke T."/>
            <person name="Bristow J."/>
            <person name="Eisen J.A."/>
            <person name="Markowitz V."/>
            <person name="Hugenholtz P."/>
            <person name="Kyrpides N.C."/>
            <person name="Klenk H.P."/>
        </authorList>
    </citation>
    <scope>NUCLEOTIDE SEQUENCE [LARGE SCALE GENOMIC DNA]</scope>
    <source>
        <strain evidence="3">ATCC 700848 / DSM 11109 / ASRB2</strain>
    </source>
</reference>
<keyword evidence="3" id="KW-1185">Reference proteome</keyword>
<dbReference type="KEGG" id="dao:Desac_2090"/>
<reference evidence="3" key="2">
    <citation type="submission" date="2011-03" db="EMBL/GenBank/DDBJ databases">
        <title>The complete genome of Desulfobacca acetoxidans DSM 11109.</title>
        <authorList>
            <consortium name="US DOE Joint Genome Institute (JGI-PGF)"/>
            <person name="Lucas S."/>
            <person name="Copeland A."/>
            <person name="Lapidus A."/>
            <person name="Bruce D."/>
            <person name="Goodwin L."/>
            <person name="Pitluck S."/>
            <person name="Peters L."/>
            <person name="Kyrpides N."/>
            <person name="Mavromatis K."/>
            <person name="Ivanova N."/>
            <person name="Ovchinnikova G."/>
            <person name="Teshima H."/>
            <person name="Detter J.C."/>
            <person name="Han C."/>
            <person name="Land M."/>
            <person name="Hauser L."/>
            <person name="Markowitz V."/>
            <person name="Cheng J.-F."/>
            <person name="Hugenholtz P."/>
            <person name="Woyke T."/>
            <person name="Wu D."/>
            <person name="Spring S."/>
            <person name="Schueler E."/>
            <person name="Brambilla E."/>
            <person name="Klenk H.-P."/>
            <person name="Eisen J.A."/>
        </authorList>
    </citation>
    <scope>NUCLEOTIDE SEQUENCE [LARGE SCALE GENOMIC DNA]</scope>
    <source>
        <strain evidence="3">ATCC 700848 / DSM 11109 / ASRB2</strain>
    </source>
</reference>
<sequence length="486" mass="55976">MLTKTALMILMLVFFLDILSRNANADVDLWGYLAFGRLFWEGGSFPYQDIFTYVPTHTVWVYHEWLTGVLFYPIYAHLGAAGLQSLKMIFAFASLSLIFATARRRGASFYGAALILIVMSGFLMGGYSPVRAQVFTYFFFTLTLYLLETARLTCRWRGLWLFIPIQVAWCNLHGGFLAGLGLIFIYAAGEALARRPFWPYLTILGLSALATLINPYGLQYWLFMMQAATMPRPEITEWASILSAYKLGLQAKYLYYFAAVCIFVGSLIWVCRWRELTAGLALAITFCLGLKHIRHQEFFLILSAAYLAAPLSSYLTVLNNRPRIQALRHRLVWHLFLIFFMTIFFLISQRMISQNPFSLKVPSCTAKDQGSISYPVNAVDFIRSKKLDGRLLTEFNWGEYLLWTLYPQCLVAVDGRYETVYPDKVMQSYWDFKYARPGWEKFLQEYPPDMVLLQTNSKVYPLLQKEPDWREVYTDAGSGLFVRSSN</sequence>
<name>F2NJX5_DESAR</name>
<organism evidence="2 3">
    <name type="scientific">Desulfobacca acetoxidans (strain ATCC 700848 / DSM 11109 / ASRB2)</name>
    <dbReference type="NCBI Taxonomy" id="880072"/>
    <lineage>
        <taxon>Bacteria</taxon>
        <taxon>Pseudomonadati</taxon>
        <taxon>Thermodesulfobacteriota</taxon>
        <taxon>Desulfobaccia</taxon>
        <taxon>Desulfobaccales</taxon>
        <taxon>Desulfobaccaceae</taxon>
        <taxon>Desulfobacca</taxon>
    </lineage>
</organism>
<evidence type="ECO:0000313" key="2">
    <source>
        <dbReference type="EMBL" id="AEB09919.1"/>
    </source>
</evidence>
<protein>
    <recommendedName>
        <fullName evidence="4">Glycosyltransferase RgtA/B/C/D-like domain-containing protein</fullName>
    </recommendedName>
</protein>